<proteinExistence type="predicted"/>
<comment type="caution">
    <text evidence="1">The sequence shown here is derived from an EMBL/GenBank/DDBJ whole genome shotgun (WGS) entry which is preliminary data.</text>
</comment>
<protein>
    <recommendedName>
        <fullName evidence="3">Tail fiber assembly protein</fullName>
    </recommendedName>
</protein>
<sequence length="105" mass="11856">MNEFKNVKNYKTEPLDGNGPYMAAYFCDELGRDWYETRQGWVGAVAVDANGLVCSVARSQMQVQLFTMVEGQTLYEVDPDTIPADPLGKYNYVNGVFTVRDLTEE</sequence>
<name>A0ABY2ZC81_9GAMM</name>
<evidence type="ECO:0000313" key="1">
    <source>
        <dbReference type="EMBL" id="TPV30825.1"/>
    </source>
</evidence>
<dbReference type="RefSeq" id="WP_140916457.1">
    <property type="nucleotide sequence ID" value="NZ_CP045720.1"/>
</dbReference>
<dbReference type="Proteomes" id="UP000315469">
    <property type="component" value="Unassembled WGS sequence"/>
</dbReference>
<reference evidence="1 2" key="1">
    <citation type="submission" date="2019-06" db="EMBL/GenBank/DDBJ databases">
        <title>Taxogenomics and systematics of the genus Pantoea.</title>
        <authorList>
            <person name="Tambong J.T."/>
        </authorList>
    </citation>
    <scope>NUCLEOTIDE SEQUENCE [LARGE SCALE GENOMIC DNA]</scope>
    <source>
        <strain evidence="1 2">LMG 24197</strain>
    </source>
</reference>
<dbReference type="GeneID" id="90521538"/>
<keyword evidence="2" id="KW-1185">Reference proteome</keyword>
<dbReference type="EMBL" id="VHJB01000087">
    <property type="protein sequence ID" value="TPV30825.1"/>
    <property type="molecule type" value="Genomic_DNA"/>
</dbReference>
<accession>A0ABY2ZC81</accession>
<evidence type="ECO:0000313" key="2">
    <source>
        <dbReference type="Proteomes" id="UP000315469"/>
    </source>
</evidence>
<gene>
    <name evidence="1" type="ORF">FJW02_19470</name>
</gene>
<organism evidence="1 2">
    <name type="scientific">Pantoea eucalypti</name>
    <dbReference type="NCBI Taxonomy" id="470933"/>
    <lineage>
        <taxon>Bacteria</taxon>
        <taxon>Pseudomonadati</taxon>
        <taxon>Pseudomonadota</taxon>
        <taxon>Gammaproteobacteria</taxon>
        <taxon>Enterobacterales</taxon>
        <taxon>Erwiniaceae</taxon>
        <taxon>Pantoea</taxon>
    </lineage>
</organism>
<evidence type="ECO:0008006" key="3">
    <source>
        <dbReference type="Google" id="ProtNLM"/>
    </source>
</evidence>